<feature type="binding site" evidence="7">
    <location>
        <position position="20"/>
    </location>
    <ligand>
        <name>Ca(2+)</name>
        <dbReference type="ChEBI" id="CHEBI:29108"/>
    </ligand>
</feature>
<evidence type="ECO:0000313" key="9">
    <source>
        <dbReference type="EMBL" id="GFS18432.1"/>
    </source>
</evidence>
<keyword evidence="7" id="KW-0106">Calcium</keyword>
<keyword evidence="6 8" id="KW-0472">Membrane</keyword>
<evidence type="ECO:0000256" key="4">
    <source>
        <dbReference type="ARBA" id="ARBA00022801"/>
    </source>
</evidence>
<evidence type="ECO:0000256" key="1">
    <source>
        <dbReference type="ARBA" id="ARBA00004141"/>
    </source>
</evidence>
<gene>
    <name evidence="9" type="ORF">ElyMa_006847700</name>
</gene>
<feature type="binding site" evidence="7">
    <location>
        <position position="18"/>
    </location>
    <ligand>
        <name>Ca(2+)</name>
        <dbReference type="ChEBI" id="CHEBI:29108"/>
    </ligand>
</feature>
<comment type="caution">
    <text evidence="9">The sequence shown here is derived from an EMBL/GenBank/DDBJ whole genome shotgun (WGS) entry which is preliminary data.</text>
</comment>
<protein>
    <recommendedName>
        <fullName evidence="8">Alkaline ceramidase</fullName>
        <ecNumber evidence="8">3.5.1.-</ecNumber>
    </recommendedName>
</protein>
<organism evidence="9 10">
    <name type="scientific">Elysia marginata</name>
    <dbReference type="NCBI Taxonomy" id="1093978"/>
    <lineage>
        <taxon>Eukaryota</taxon>
        <taxon>Metazoa</taxon>
        <taxon>Spiralia</taxon>
        <taxon>Lophotrochozoa</taxon>
        <taxon>Mollusca</taxon>
        <taxon>Gastropoda</taxon>
        <taxon>Heterobranchia</taxon>
        <taxon>Euthyneura</taxon>
        <taxon>Panpulmonata</taxon>
        <taxon>Sacoglossa</taxon>
        <taxon>Placobranchoidea</taxon>
        <taxon>Plakobranchidae</taxon>
        <taxon>Elysia</taxon>
    </lineage>
</organism>
<evidence type="ECO:0000256" key="7">
    <source>
        <dbReference type="PIRSR" id="PIRSR608901-1"/>
    </source>
</evidence>
<keyword evidence="10" id="KW-1185">Reference proteome</keyword>
<evidence type="ECO:0000256" key="2">
    <source>
        <dbReference type="ARBA" id="ARBA00009780"/>
    </source>
</evidence>
<sequence>MAPIVEGYWGKQTATLDWCEDNYAVSYYVAEFWNTLSNALMLLSPALMVSLGLKEDHEKRFVYSFIALAENNTVFSTLKIKVGDQGYVSTVYIVINIPIFHEVSYALLILLIVAQSTKMLL</sequence>
<accession>A0AAV4JBT4</accession>
<evidence type="ECO:0000313" key="10">
    <source>
        <dbReference type="Proteomes" id="UP000762676"/>
    </source>
</evidence>
<evidence type="ECO:0000256" key="8">
    <source>
        <dbReference type="RuleBase" id="RU364079"/>
    </source>
</evidence>
<feature type="binding site" evidence="7">
    <location>
        <position position="31"/>
    </location>
    <ligand>
        <name>Ca(2+)</name>
        <dbReference type="ChEBI" id="CHEBI:29108"/>
    </ligand>
</feature>
<dbReference type="PANTHER" id="PTHR46187">
    <property type="entry name" value="ALKALINE CERAMIDASE 3"/>
    <property type="match status" value="1"/>
</dbReference>
<comment type="caution">
    <text evidence="8">Lacks conserved residue(s) required for the propagation of feature annotation.</text>
</comment>
<keyword evidence="5 8" id="KW-1133">Transmembrane helix</keyword>
<evidence type="ECO:0000256" key="5">
    <source>
        <dbReference type="ARBA" id="ARBA00022989"/>
    </source>
</evidence>
<feature type="binding site" evidence="7">
    <location>
        <position position="22"/>
    </location>
    <ligand>
        <name>Ca(2+)</name>
        <dbReference type="ChEBI" id="CHEBI:29108"/>
    </ligand>
</feature>
<keyword evidence="8" id="KW-0443">Lipid metabolism</keyword>
<dbReference type="InterPro" id="IPR008901">
    <property type="entry name" value="ACER"/>
</dbReference>
<comment type="similarity">
    <text evidence="2 8">Belongs to the alkaline ceramidase family.</text>
</comment>
<dbReference type="AlphaFoldDB" id="A0AAV4JBT4"/>
<evidence type="ECO:0000256" key="6">
    <source>
        <dbReference type="ARBA" id="ARBA00023136"/>
    </source>
</evidence>
<comment type="function">
    <text evidence="8">Hydrolyzes the sphingolipid ceramide into sphingosine and free fatty acid.</text>
</comment>
<keyword evidence="3 8" id="KW-0812">Transmembrane</keyword>
<dbReference type="Proteomes" id="UP000762676">
    <property type="component" value="Unassembled WGS sequence"/>
</dbReference>
<dbReference type="GO" id="GO:0006672">
    <property type="term" value="P:ceramide metabolic process"/>
    <property type="evidence" value="ECO:0007669"/>
    <property type="project" value="InterPro"/>
</dbReference>
<name>A0AAV4JBT4_9GAST</name>
<proteinExistence type="inferred from homology"/>
<comment type="subcellular location">
    <subcellularLocation>
        <location evidence="1">Membrane</location>
        <topology evidence="1">Multi-pass membrane protein</topology>
    </subcellularLocation>
</comment>
<dbReference type="Pfam" id="PF05875">
    <property type="entry name" value="Ceramidase"/>
    <property type="match status" value="1"/>
</dbReference>
<dbReference type="EMBL" id="BMAT01013694">
    <property type="protein sequence ID" value="GFS18432.1"/>
    <property type="molecule type" value="Genomic_DNA"/>
</dbReference>
<dbReference type="GO" id="GO:0005789">
    <property type="term" value="C:endoplasmic reticulum membrane"/>
    <property type="evidence" value="ECO:0007669"/>
    <property type="project" value="TreeGrafter"/>
</dbReference>
<dbReference type="GO" id="GO:0016811">
    <property type="term" value="F:hydrolase activity, acting on carbon-nitrogen (but not peptide) bonds, in linear amides"/>
    <property type="evidence" value="ECO:0007669"/>
    <property type="project" value="InterPro"/>
</dbReference>
<dbReference type="PANTHER" id="PTHR46187:SF3">
    <property type="entry name" value="ALKALINE CERAMIDASE 3"/>
    <property type="match status" value="1"/>
</dbReference>
<dbReference type="GO" id="GO:0046872">
    <property type="term" value="F:metal ion binding"/>
    <property type="evidence" value="ECO:0007669"/>
    <property type="project" value="UniProtKB-KW"/>
</dbReference>
<keyword evidence="7" id="KW-0479">Metal-binding</keyword>
<dbReference type="GO" id="GO:0071602">
    <property type="term" value="P:phytosphingosine biosynthetic process"/>
    <property type="evidence" value="ECO:0007669"/>
    <property type="project" value="TreeGrafter"/>
</dbReference>
<keyword evidence="4 8" id="KW-0378">Hydrolase</keyword>
<feature type="transmembrane region" description="Helical" evidence="8">
    <location>
        <begin position="90"/>
        <end position="114"/>
    </location>
</feature>
<dbReference type="EC" id="3.5.1.-" evidence="8"/>
<evidence type="ECO:0000256" key="3">
    <source>
        <dbReference type="ARBA" id="ARBA00022692"/>
    </source>
</evidence>
<reference evidence="9 10" key="1">
    <citation type="journal article" date="2021" name="Elife">
        <title>Chloroplast acquisition without the gene transfer in kleptoplastic sea slugs, Plakobranchus ocellatus.</title>
        <authorList>
            <person name="Maeda T."/>
            <person name="Takahashi S."/>
            <person name="Yoshida T."/>
            <person name="Shimamura S."/>
            <person name="Takaki Y."/>
            <person name="Nagai Y."/>
            <person name="Toyoda A."/>
            <person name="Suzuki Y."/>
            <person name="Arimoto A."/>
            <person name="Ishii H."/>
            <person name="Satoh N."/>
            <person name="Nishiyama T."/>
            <person name="Hasebe M."/>
            <person name="Maruyama T."/>
            <person name="Minagawa J."/>
            <person name="Obokata J."/>
            <person name="Shigenobu S."/>
        </authorList>
    </citation>
    <scope>NUCLEOTIDE SEQUENCE [LARGE SCALE GENOMIC DNA]</scope>
</reference>
<feature type="binding site" evidence="7">
    <location>
        <position position="17"/>
    </location>
    <ligand>
        <name>Ca(2+)</name>
        <dbReference type="ChEBI" id="CHEBI:29108"/>
    </ligand>
</feature>